<comment type="similarity">
    <text evidence="2">Belongs to the TonB-dependent receptor family.</text>
</comment>
<feature type="domain" description="TonB-dependent receptor-like beta-barrel" evidence="8">
    <location>
        <begin position="217"/>
        <end position="662"/>
    </location>
</feature>
<dbReference type="EMBL" id="LAZR01000737">
    <property type="protein sequence ID" value="KKN59129.1"/>
    <property type="molecule type" value="Genomic_DNA"/>
</dbReference>
<keyword evidence="6" id="KW-0472">Membrane</keyword>
<dbReference type="FunFam" id="2.40.170.20:FF:000005">
    <property type="entry name" value="TonB-dependent siderophore receptor"/>
    <property type="match status" value="1"/>
</dbReference>
<dbReference type="InterPro" id="IPR036942">
    <property type="entry name" value="Beta-barrel_TonB_sf"/>
</dbReference>
<dbReference type="AlphaFoldDB" id="A0A0F9RWC7"/>
<dbReference type="PANTHER" id="PTHR32552:SF90">
    <property type="entry name" value="METAL-PSEUDOPALINE RECEPTOR CNTO"/>
    <property type="match status" value="1"/>
</dbReference>
<comment type="caution">
    <text evidence="10">The sequence shown here is derived from an EMBL/GenBank/DDBJ whole genome shotgun (WGS) entry which is preliminary data.</text>
</comment>
<proteinExistence type="inferred from homology"/>
<dbReference type="PANTHER" id="PTHR32552">
    <property type="entry name" value="FERRICHROME IRON RECEPTOR-RELATED"/>
    <property type="match status" value="1"/>
</dbReference>
<dbReference type="SUPFAM" id="SSF56935">
    <property type="entry name" value="Porins"/>
    <property type="match status" value="1"/>
</dbReference>
<evidence type="ECO:0000256" key="5">
    <source>
        <dbReference type="ARBA" id="ARBA00023077"/>
    </source>
</evidence>
<evidence type="ECO:0000256" key="4">
    <source>
        <dbReference type="ARBA" id="ARBA00022692"/>
    </source>
</evidence>
<sequence>MKYSLIYLACLGISAPSIAQDQKEEIEKISVTYKQAYRGDIPQKQMPQSIVSINSAELNKKGITQLQDALDFSASISRKNNSGALWDSFSIRGLSGNENMPSGYLVNGFSGGRGFSGPRDVSNIDYIEVLKGPGSALYGRSEPGGTVNIVTKKPQFEPQGELKLSLGSDSFNRVEGDYTQGINDTTAFRINGAWQDSDSYRDEVYTNKKVITPSVYHQINASTSVTYEFEYVDLAQLFDRGVVVLDNDFGTVPSSRYLGNPNDGDTQVYSRGHQITLNHDINDEWSLVVGANYRSSTLTGFSSDAELSPSRQSLFDDGRTLTRQQRYRDYEVEDTSVKFEVSGSLDTAGITHHLLIGADAYKYDLRTALSRYRGGNGTYTVDIFEPNYDVERPAVSLLYENDEEQNAYGIYVQDQMDITDKFKLLVGLRFDSVDQDILETNSGVFSTSSESQISPRVGVVYELNNAITFYSSYSEGFLPLSGTDASGDPFGFEYSDSFEVGAKFEYKGVNGTVAFFDASKSNMLVADPVNVGFSAPIGKADSKGFELDLNTYITDATAFNLSYAYIDATTANDIINADWGVPIEKGSPLVNVPKNNLNLTLSHQTALMGKELEFGASYQYTSSRLGDAADLSFRLPSYQLVGVFGQVNLTEQTELNISVNNIFDEEYAQSSYNALWVYPGAPTQFKMSLAYNF</sequence>
<evidence type="ECO:0000313" key="10">
    <source>
        <dbReference type="EMBL" id="KKN59129.1"/>
    </source>
</evidence>
<evidence type="ECO:0008006" key="11">
    <source>
        <dbReference type="Google" id="ProtNLM"/>
    </source>
</evidence>
<dbReference type="PROSITE" id="PS52016">
    <property type="entry name" value="TONB_DEPENDENT_REC_3"/>
    <property type="match status" value="1"/>
</dbReference>
<evidence type="ECO:0000256" key="6">
    <source>
        <dbReference type="ARBA" id="ARBA00023136"/>
    </source>
</evidence>
<accession>A0A0F9RWC7</accession>
<dbReference type="InterPro" id="IPR010105">
    <property type="entry name" value="TonB_sidphr_rcpt"/>
</dbReference>
<dbReference type="InterPro" id="IPR037066">
    <property type="entry name" value="Plug_dom_sf"/>
</dbReference>
<dbReference type="CDD" id="cd01347">
    <property type="entry name" value="ligand_gated_channel"/>
    <property type="match status" value="1"/>
</dbReference>
<dbReference type="NCBIfam" id="TIGR01783">
    <property type="entry name" value="TonB-siderophor"/>
    <property type="match status" value="1"/>
</dbReference>
<dbReference type="Gene3D" id="2.170.130.10">
    <property type="entry name" value="TonB-dependent receptor, plug domain"/>
    <property type="match status" value="1"/>
</dbReference>
<name>A0A0F9RWC7_9ZZZZ</name>
<dbReference type="Gene3D" id="2.40.170.20">
    <property type="entry name" value="TonB-dependent receptor, beta-barrel domain"/>
    <property type="match status" value="1"/>
</dbReference>
<comment type="subcellular location">
    <subcellularLocation>
        <location evidence="1">Cell outer membrane</location>
        <topology evidence="1">Multi-pass membrane protein</topology>
    </subcellularLocation>
</comment>
<evidence type="ECO:0000256" key="1">
    <source>
        <dbReference type="ARBA" id="ARBA00004571"/>
    </source>
</evidence>
<keyword evidence="7" id="KW-0998">Cell outer membrane</keyword>
<feature type="domain" description="TonB-dependent receptor plug" evidence="9">
    <location>
        <begin position="43"/>
        <end position="146"/>
    </location>
</feature>
<evidence type="ECO:0000259" key="9">
    <source>
        <dbReference type="Pfam" id="PF07715"/>
    </source>
</evidence>
<organism evidence="10">
    <name type="scientific">marine sediment metagenome</name>
    <dbReference type="NCBI Taxonomy" id="412755"/>
    <lineage>
        <taxon>unclassified sequences</taxon>
        <taxon>metagenomes</taxon>
        <taxon>ecological metagenomes</taxon>
    </lineage>
</organism>
<reference evidence="10" key="1">
    <citation type="journal article" date="2015" name="Nature">
        <title>Complex archaea that bridge the gap between prokaryotes and eukaryotes.</title>
        <authorList>
            <person name="Spang A."/>
            <person name="Saw J.H."/>
            <person name="Jorgensen S.L."/>
            <person name="Zaremba-Niedzwiedzka K."/>
            <person name="Martijn J."/>
            <person name="Lind A.E."/>
            <person name="van Eijk R."/>
            <person name="Schleper C."/>
            <person name="Guy L."/>
            <person name="Ettema T.J."/>
        </authorList>
    </citation>
    <scope>NUCLEOTIDE SEQUENCE</scope>
</reference>
<keyword evidence="3" id="KW-0813">Transport</keyword>
<evidence type="ECO:0000256" key="3">
    <source>
        <dbReference type="ARBA" id="ARBA00022448"/>
    </source>
</evidence>
<dbReference type="InterPro" id="IPR000531">
    <property type="entry name" value="Beta-barrel_TonB"/>
</dbReference>
<dbReference type="InterPro" id="IPR039426">
    <property type="entry name" value="TonB-dep_rcpt-like"/>
</dbReference>
<dbReference type="GO" id="GO:0015891">
    <property type="term" value="P:siderophore transport"/>
    <property type="evidence" value="ECO:0007669"/>
    <property type="project" value="InterPro"/>
</dbReference>
<dbReference type="GO" id="GO:0009279">
    <property type="term" value="C:cell outer membrane"/>
    <property type="evidence" value="ECO:0007669"/>
    <property type="project" value="UniProtKB-SubCell"/>
</dbReference>
<dbReference type="Pfam" id="PF07715">
    <property type="entry name" value="Plug"/>
    <property type="match status" value="1"/>
</dbReference>
<dbReference type="InterPro" id="IPR012910">
    <property type="entry name" value="Plug_dom"/>
</dbReference>
<protein>
    <recommendedName>
        <fullName evidence="11">TonB-dependent receptor plug domain-containing protein</fullName>
    </recommendedName>
</protein>
<evidence type="ECO:0000259" key="8">
    <source>
        <dbReference type="Pfam" id="PF00593"/>
    </source>
</evidence>
<keyword evidence="5" id="KW-0798">TonB box</keyword>
<dbReference type="GO" id="GO:0038023">
    <property type="term" value="F:signaling receptor activity"/>
    <property type="evidence" value="ECO:0007669"/>
    <property type="project" value="InterPro"/>
</dbReference>
<keyword evidence="4" id="KW-0812">Transmembrane</keyword>
<gene>
    <name evidence="10" type="ORF">LCGC14_0544960</name>
</gene>
<dbReference type="GO" id="GO:0015344">
    <property type="term" value="F:siderophore uptake transmembrane transporter activity"/>
    <property type="evidence" value="ECO:0007669"/>
    <property type="project" value="TreeGrafter"/>
</dbReference>
<evidence type="ECO:0000256" key="7">
    <source>
        <dbReference type="ARBA" id="ARBA00023237"/>
    </source>
</evidence>
<dbReference type="Pfam" id="PF00593">
    <property type="entry name" value="TonB_dep_Rec_b-barrel"/>
    <property type="match status" value="1"/>
</dbReference>
<evidence type="ECO:0000256" key="2">
    <source>
        <dbReference type="ARBA" id="ARBA00009810"/>
    </source>
</evidence>